<dbReference type="InterPro" id="IPR029044">
    <property type="entry name" value="Nucleotide-diphossugar_trans"/>
</dbReference>
<reference evidence="9" key="1">
    <citation type="journal article" date="2019" name="Int. J. Syst. Evol. Microbiol.">
        <title>The Global Catalogue of Microorganisms (GCM) 10K type strain sequencing project: providing services to taxonomists for standard genome sequencing and annotation.</title>
        <authorList>
            <consortium name="The Broad Institute Genomics Platform"/>
            <consortium name="The Broad Institute Genome Sequencing Center for Infectious Disease"/>
            <person name="Wu L."/>
            <person name="Ma J."/>
        </authorList>
    </citation>
    <scope>NUCLEOTIDE SEQUENCE [LARGE SCALE GENOMIC DNA]</scope>
    <source>
        <strain evidence="9">CCUG 57263</strain>
    </source>
</reference>
<evidence type="ECO:0000256" key="1">
    <source>
        <dbReference type="ARBA" id="ARBA00006890"/>
    </source>
</evidence>
<name>A0ABW3DBN1_9BACL</name>
<accession>A0ABW3DBN1</accession>
<dbReference type="PANTHER" id="PTHR43197">
    <property type="entry name" value="UTP--GLUCOSE-1-PHOSPHATE URIDYLYLTRANSFERASE"/>
    <property type="match status" value="1"/>
</dbReference>
<sequence>MSKVKKAIIPAAGLGTRFLPATKAIPKEMLPIVDVPTIQYIVEEAVRSGIYDLIIVTGRNKNSIENHFDYNHELESALEENKKEELLQIVKDVSNLIDIHYVRQKEPLGLGHAVWSARKFIGNEPFAVLLGDMIIDSDVPCLRQLMDVYDAKESSVIALQPVPWSEVHKYGVASGTYLTGRLSSIDQLVEKPQAKAPSNHAIVGRYILTPRIFDLIRGLAPGRGGEIQLTDALQQLTRYEPLFGYLYEGRLYDVGTKLGFLQANVEFALKREDLYSEWRDYLLTLSGELERTANKIGVTG</sequence>
<keyword evidence="4 6" id="KW-0548">Nucleotidyltransferase</keyword>
<dbReference type="EC" id="2.7.7.9" evidence="2 6"/>
<dbReference type="InterPro" id="IPR005835">
    <property type="entry name" value="NTP_transferase_dom"/>
</dbReference>
<dbReference type="GO" id="GO:0003983">
    <property type="term" value="F:UTP:glucose-1-phosphate uridylyltransferase activity"/>
    <property type="evidence" value="ECO:0007669"/>
    <property type="project" value="UniProtKB-EC"/>
</dbReference>
<evidence type="ECO:0000256" key="5">
    <source>
        <dbReference type="ARBA" id="ARBA00048128"/>
    </source>
</evidence>
<protein>
    <recommendedName>
        <fullName evidence="2 6">UTP--glucose-1-phosphate uridylyltransferase</fullName>
        <ecNumber evidence="2 6">2.7.7.9</ecNumber>
    </recommendedName>
    <alternativeName>
        <fullName evidence="6">UDP-glucose pyrophosphorylase</fullName>
    </alternativeName>
</protein>
<dbReference type="Gene3D" id="3.90.550.10">
    <property type="entry name" value="Spore Coat Polysaccharide Biosynthesis Protein SpsA, Chain A"/>
    <property type="match status" value="1"/>
</dbReference>
<evidence type="ECO:0000256" key="2">
    <source>
        <dbReference type="ARBA" id="ARBA00012415"/>
    </source>
</evidence>
<comment type="caution">
    <text evidence="8">The sequence shown here is derived from an EMBL/GenBank/DDBJ whole genome shotgun (WGS) entry which is preliminary data.</text>
</comment>
<evidence type="ECO:0000313" key="8">
    <source>
        <dbReference type="EMBL" id="MFD0869659.1"/>
    </source>
</evidence>
<comment type="similarity">
    <text evidence="1 6">Belongs to the UDPGP type 2 family.</text>
</comment>
<evidence type="ECO:0000313" key="9">
    <source>
        <dbReference type="Proteomes" id="UP001597120"/>
    </source>
</evidence>
<dbReference type="Pfam" id="PF00483">
    <property type="entry name" value="NTP_transferase"/>
    <property type="match status" value="1"/>
</dbReference>
<dbReference type="RefSeq" id="WP_379288101.1">
    <property type="nucleotide sequence ID" value="NZ_JBHTIU010000034.1"/>
</dbReference>
<dbReference type="Proteomes" id="UP001597120">
    <property type="component" value="Unassembled WGS sequence"/>
</dbReference>
<proteinExistence type="inferred from homology"/>
<comment type="catalytic activity">
    <reaction evidence="5 6">
        <text>alpha-D-glucose 1-phosphate + UTP + H(+) = UDP-alpha-D-glucose + diphosphate</text>
        <dbReference type="Rhea" id="RHEA:19889"/>
        <dbReference type="ChEBI" id="CHEBI:15378"/>
        <dbReference type="ChEBI" id="CHEBI:33019"/>
        <dbReference type="ChEBI" id="CHEBI:46398"/>
        <dbReference type="ChEBI" id="CHEBI:58601"/>
        <dbReference type="ChEBI" id="CHEBI:58885"/>
        <dbReference type="EC" id="2.7.7.9"/>
    </reaction>
</comment>
<evidence type="ECO:0000256" key="6">
    <source>
        <dbReference type="RuleBase" id="RU361259"/>
    </source>
</evidence>
<gene>
    <name evidence="8" type="primary">galU</name>
    <name evidence="8" type="ORF">ACFQ03_10895</name>
</gene>
<dbReference type="InterPro" id="IPR005771">
    <property type="entry name" value="GalU_uridylyltTrfase_bac/arc"/>
</dbReference>
<keyword evidence="3 6" id="KW-0808">Transferase</keyword>
<dbReference type="SUPFAM" id="SSF53448">
    <property type="entry name" value="Nucleotide-diphospho-sugar transferases"/>
    <property type="match status" value="1"/>
</dbReference>
<keyword evidence="9" id="KW-1185">Reference proteome</keyword>
<evidence type="ECO:0000256" key="4">
    <source>
        <dbReference type="ARBA" id="ARBA00022695"/>
    </source>
</evidence>
<dbReference type="NCBIfam" id="TIGR01099">
    <property type="entry name" value="galU"/>
    <property type="match status" value="1"/>
</dbReference>
<feature type="domain" description="Nucleotidyl transferase" evidence="7">
    <location>
        <begin position="6"/>
        <end position="266"/>
    </location>
</feature>
<organism evidence="8 9">
    <name type="scientific">Paenibacillus residui</name>
    <dbReference type="NCBI Taxonomy" id="629724"/>
    <lineage>
        <taxon>Bacteria</taxon>
        <taxon>Bacillati</taxon>
        <taxon>Bacillota</taxon>
        <taxon>Bacilli</taxon>
        <taxon>Bacillales</taxon>
        <taxon>Paenibacillaceae</taxon>
        <taxon>Paenibacillus</taxon>
    </lineage>
</organism>
<evidence type="ECO:0000259" key="7">
    <source>
        <dbReference type="Pfam" id="PF00483"/>
    </source>
</evidence>
<dbReference type="EMBL" id="JBHTIU010000034">
    <property type="protein sequence ID" value="MFD0869659.1"/>
    <property type="molecule type" value="Genomic_DNA"/>
</dbReference>
<evidence type="ECO:0000256" key="3">
    <source>
        <dbReference type="ARBA" id="ARBA00022679"/>
    </source>
</evidence>
<dbReference type="CDD" id="cd02541">
    <property type="entry name" value="UGPase_prokaryotic"/>
    <property type="match status" value="1"/>
</dbReference>
<dbReference type="PANTHER" id="PTHR43197:SF1">
    <property type="entry name" value="UTP--GLUCOSE-1-PHOSPHATE URIDYLYLTRANSFERASE"/>
    <property type="match status" value="1"/>
</dbReference>